<evidence type="ECO:0000313" key="1">
    <source>
        <dbReference type="EMBL" id="RDH40508.1"/>
    </source>
</evidence>
<organism evidence="1 2">
    <name type="scientific">Candidatus Aquirickettsiella gammari</name>
    <dbReference type="NCBI Taxonomy" id="2016198"/>
    <lineage>
        <taxon>Bacteria</taxon>
        <taxon>Pseudomonadati</taxon>
        <taxon>Pseudomonadota</taxon>
        <taxon>Gammaproteobacteria</taxon>
        <taxon>Legionellales</taxon>
        <taxon>Coxiellaceae</taxon>
        <taxon>Candidatus Aquirickettsiella</taxon>
    </lineage>
</organism>
<reference evidence="1 2" key="1">
    <citation type="journal article" date="2017" name="Int. J. Syst. Evol. Microbiol.">
        <title>Aquarickettsiella crustaci n. gen. n. sp. (Gammaproteobacteria: Legionellales: Coxiellaceae); a bacterial pathogen of the freshwater crustacean: Gammarus fossarum (Malacostraca: Amphipoda).</title>
        <authorList>
            <person name="Bojko J."/>
            <person name="Dunn A.M."/>
            <person name="Stebbing P.D."/>
            <person name="Van Aerle R."/>
            <person name="Bacela-Spychalska K."/>
            <person name="Bean T.P."/>
            <person name="Stentiford G.D."/>
        </authorList>
    </citation>
    <scope>NUCLEOTIDE SEQUENCE [LARGE SCALE GENOMIC DNA]</scope>
    <source>
        <strain evidence="1">RA15029</strain>
    </source>
</reference>
<accession>A0A370CI18</accession>
<protein>
    <submittedName>
        <fullName evidence="1">Uncharacterized protein</fullName>
    </submittedName>
</protein>
<name>A0A370CI18_9COXI</name>
<reference evidence="1 2" key="2">
    <citation type="journal article" date="2018" name="J. Invertebr. Pathol.">
        <title>'Candidatus Aquirickettsiella gammari' (Gammaproteobacteria: Legionellales: Coxiellaceae): A bacterial pathogen of the freshwater crustacean Gammarus fossarum (Malacostraca: Amphipoda).</title>
        <authorList>
            <person name="Bojko J."/>
            <person name="Dunn A.M."/>
            <person name="Stebbing P.D."/>
            <person name="van Aerle R."/>
            <person name="Bacela-Spychalska K."/>
            <person name="Bean T.P."/>
            <person name="Urrutia A."/>
            <person name="Stentiford G.D."/>
        </authorList>
    </citation>
    <scope>NUCLEOTIDE SEQUENCE [LARGE SCALE GENOMIC DNA]</scope>
    <source>
        <strain evidence="1">RA15029</strain>
    </source>
</reference>
<dbReference type="Proteomes" id="UP000226429">
    <property type="component" value="Unassembled WGS sequence"/>
</dbReference>
<dbReference type="EMBL" id="NMOS02000007">
    <property type="protein sequence ID" value="RDH40508.1"/>
    <property type="molecule type" value="Genomic_DNA"/>
</dbReference>
<sequence>MGTSDTERFYLDPAEQCVAIPKKHTKKSSKESTAKETPIAGEIDYAELDLTQSDQVNALQGEKLDNTNTEYSYLGVDNRLIFSSKADQDKVLSIANNAQKIEIKTTI</sequence>
<evidence type="ECO:0000313" key="2">
    <source>
        <dbReference type="Proteomes" id="UP000226429"/>
    </source>
</evidence>
<proteinExistence type="predicted"/>
<dbReference type="AlphaFoldDB" id="A0A370CI18"/>
<comment type="caution">
    <text evidence="1">The sequence shown here is derived from an EMBL/GenBank/DDBJ whole genome shotgun (WGS) entry which is preliminary data.</text>
</comment>
<gene>
    <name evidence="1" type="ORF">CFE62_003165</name>
</gene>
<keyword evidence="2" id="KW-1185">Reference proteome</keyword>